<evidence type="ECO:0000313" key="2">
    <source>
        <dbReference type="EMBL" id="THU95945.1"/>
    </source>
</evidence>
<feature type="compositionally biased region" description="Basic and acidic residues" evidence="1">
    <location>
        <begin position="32"/>
        <end position="56"/>
    </location>
</feature>
<reference evidence="2 3" key="1">
    <citation type="journal article" date="2019" name="Nat. Ecol. Evol.">
        <title>Megaphylogeny resolves global patterns of mushroom evolution.</title>
        <authorList>
            <person name="Varga T."/>
            <person name="Krizsan K."/>
            <person name="Foldi C."/>
            <person name="Dima B."/>
            <person name="Sanchez-Garcia M."/>
            <person name="Sanchez-Ramirez S."/>
            <person name="Szollosi G.J."/>
            <person name="Szarkandi J.G."/>
            <person name="Papp V."/>
            <person name="Albert L."/>
            <person name="Andreopoulos W."/>
            <person name="Angelini C."/>
            <person name="Antonin V."/>
            <person name="Barry K.W."/>
            <person name="Bougher N.L."/>
            <person name="Buchanan P."/>
            <person name="Buyck B."/>
            <person name="Bense V."/>
            <person name="Catcheside P."/>
            <person name="Chovatia M."/>
            <person name="Cooper J."/>
            <person name="Damon W."/>
            <person name="Desjardin D."/>
            <person name="Finy P."/>
            <person name="Geml J."/>
            <person name="Haridas S."/>
            <person name="Hughes K."/>
            <person name="Justo A."/>
            <person name="Karasinski D."/>
            <person name="Kautmanova I."/>
            <person name="Kiss B."/>
            <person name="Kocsube S."/>
            <person name="Kotiranta H."/>
            <person name="LaButti K.M."/>
            <person name="Lechner B.E."/>
            <person name="Liimatainen K."/>
            <person name="Lipzen A."/>
            <person name="Lukacs Z."/>
            <person name="Mihaltcheva S."/>
            <person name="Morgado L.N."/>
            <person name="Niskanen T."/>
            <person name="Noordeloos M.E."/>
            <person name="Ohm R.A."/>
            <person name="Ortiz-Santana B."/>
            <person name="Ovrebo C."/>
            <person name="Racz N."/>
            <person name="Riley R."/>
            <person name="Savchenko A."/>
            <person name="Shiryaev A."/>
            <person name="Soop K."/>
            <person name="Spirin V."/>
            <person name="Szebenyi C."/>
            <person name="Tomsovsky M."/>
            <person name="Tulloss R.E."/>
            <person name="Uehling J."/>
            <person name="Grigoriev I.V."/>
            <person name="Vagvolgyi C."/>
            <person name="Papp T."/>
            <person name="Martin F.M."/>
            <person name="Miettinen O."/>
            <person name="Hibbett D.S."/>
            <person name="Nagy L.G."/>
        </authorList>
    </citation>
    <scope>NUCLEOTIDE SEQUENCE [LARGE SCALE GENOMIC DNA]</scope>
    <source>
        <strain evidence="2 3">CBS 962.96</strain>
    </source>
</reference>
<feature type="region of interest" description="Disordered" evidence="1">
    <location>
        <begin position="1"/>
        <end position="105"/>
    </location>
</feature>
<organism evidence="2 3">
    <name type="scientific">Dendrothele bispora (strain CBS 962.96)</name>
    <dbReference type="NCBI Taxonomy" id="1314807"/>
    <lineage>
        <taxon>Eukaryota</taxon>
        <taxon>Fungi</taxon>
        <taxon>Dikarya</taxon>
        <taxon>Basidiomycota</taxon>
        <taxon>Agaricomycotina</taxon>
        <taxon>Agaricomycetes</taxon>
        <taxon>Agaricomycetidae</taxon>
        <taxon>Agaricales</taxon>
        <taxon>Agaricales incertae sedis</taxon>
        <taxon>Dendrothele</taxon>
    </lineage>
</organism>
<name>A0A4V4HFR4_DENBC</name>
<dbReference type="Proteomes" id="UP000297245">
    <property type="component" value="Unassembled WGS sequence"/>
</dbReference>
<accession>A0A4V4HFR4</accession>
<feature type="compositionally biased region" description="Acidic residues" evidence="1">
    <location>
        <begin position="91"/>
        <end position="105"/>
    </location>
</feature>
<dbReference type="AlphaFoldDB" id="A0A4V4HFR4"/>
<evidence type="ECO:0000256" key="1">
    <source>
        <dbReference type="SAM" id="MobiDB-lite"/>
    </source>
</evidence>
<sequence length="105" mass="10991">MLSTTSSHDEDPKVDNNNDNQTSNVQSQTDSGRTEREGGSLHTRDSPEDGSKDDATHAGSRVEMAGGTDIIGDSGPEAGGRVNEVVSGTDNDIEDSEQEESGPNT</sequence>
<evidence type="ECO:0000313" key="3">
    <source>
        <dbReference type="Proteomes" id="UP000297245"/>
    </source>
</evidence>
<gene>
    <name evidence="2" type="ORF">K435DRAFT_797727</name>
</gene>
<feature type="compositionally biased region" description="Polar residues" evidence="1">
    <location>
        <begin position="17"/>
        <end position="31"/>
    </location>
</feature>
<proteinExistence type="predicted"/>
<feature type="compositionally biased region" description="Basic and acidic residues" evidence="1">
    <location>
        <begin position="7"/>
        <end position="16"/>
    </location>
</feature>
<protein>
    <submittedName>
        <fullName evidence="2">Uncharacterized protein</fullName>
    </submittedName>
</protein>
<dbReference type="EMBL" id="ML179188">
    <property type="protein sequence ID" value="THU95945.1"/>
    <property type="molecule type" value="Genomic_DNA"/>
</dbReference>
<keyword evidence="3" id="KW-1185">Reference proteome</keyword>